<name>A0A7R9WR12_9STRA</name>
<dbReference type="EMBL" id="HBEF01007572">
    <property type="protein sequence ID" value="CAD8332617.1"/>
    <property type="molecule type" value="Transcribed_RNA"/>
</dbReference>
<gene>
    <name evidence="2" type="ORF">CAUS1442_LOCUS4718</name>
</gene>
<dbReference type="InterPro" id="IPR008979">
    <property type="entry name" value="Galactose-bd-like_sf"/>
</dbReference>
<protein>
    <recommendedName>
        <fullName evidence="1">F5/8 type C domain-containing protein</fullName>
    </recommendedName>
</protein>
<organism evidence="2">
    <name type="scientific">Craspedostauros australis</name>
    <dbReference type="NCBI Taxonomy" id="1486917"/>
    <lineage>
        <taxon>Eukaryota</taxon>
        <taxon>Sar</taxon>
        <taxon>Stramenopiles</taxon>
        <taxon>Ochrophyta</taxon>
        <taxon>Bacillariophyta</taxon>
        <taxon>Bacillariophyceae</taxon>
        <taxon>Bacillariophycidae</taxon>
        <taxon>Naviculales</taxon>
        <taxon>Naviculaceae</taxon>
        <taxon>Craspedostauros</taxon>
    </lineage>
</organism>
<dbReference type="Gene3D" id="2.60.120.260">
    <property type="entry name" value="Galactose-binding domain-like"/>
    <property type="match status" value="1"/>
</dbReference>
<feature type="domain" description="F5/8 type C" evidence="1">
    <location>
        <begin position="19"/>
        <end position="133"/>
    </location>
</feature>
<dbReference type="Pfam" id="PF00754">
    <property type="entry name" value="F5_F8_type_C"/>
    <property type="match status" value="1"/>
</dbReference>
<evidence type="ECO:0000259" key="1">
    <source>
        <dbReference type="Pfam" id="PF00754"/>
    </source>
</evidence>
<dbReference type="AlphaFoldDB" id="A0A7R9WR12"/>
<sequence length="154" mass="17414">MSKTEAVLLSLTSLGTSARASSILQRNPKVNGPKHALDYEKESSCWNSDGVKSGETPKPLHFIVDFGRSVRATQIRIQFQAGFVAEEVAIEYQTESGWQTAMEEEELEDTHEMQTIDLESEVVCRAIKLNLDEFKDFYGRVTVYQLQVWGHEAE</sequence>
<evidence type="ECO:0000313" key="2">
    <source>
        <dbReference type="EMBL" id="CAD8332617.1"/>
    </source>
</evidence>
<accession>A0A7R9WR12</accession>
<dbReference type="SUPFAM" id="SSF49785">
    <property type="entry name" value="Galactose-binding domain-like"/>
    <property type="match status" value="1"/>
</dbReference>
<reference evidence="2" key="1">
    <citation type="submission" date="2021-01" db="EMBL/GenBank/DDBJ databases">
        <authorList>
            <person name="Corre E."/>
            <person name="Pelletier E."/>
            <person name="Niang G."/>
            <person name="Scheremetjew M."/>
            <person name="Finn R."/>
            <person name="Kale V."/>
            <person name="Holt S."/>
            <person name="Cochrane G."/>
            <person name="Meng A."/>
            <person name="Brown T."/>
            <person name="Cohen L."/>
        </authorList>
    </citation>
    <scope>NUCLEOTIDE SEQUENCE</scope>
    <source>
        <strain evidence="2">CCMP3328</strain>
    </source>
</reference>
<proteinExistence type="predicted"/>
<dbReference type="InterPro" id="IPR000421">
    <property type="entry name" value="FA58C"/>
</dbReference>